<feature type="region of interest" description="Disordered" evidence="1">
    <location>
        <begin position="24"/>
        <end position="51"/>
    </location>
</feature>
<organism evidence="2 3">
    <name type="scientific">Streptantibioticus cattleyicolor (strain ATCC 35852 / DSM 46488 / JCM 4925 / NBRC 14057 / NRRL 8057)</name>
    <name type="common">Streptomyces cattleya</name>
    <dbReference type="NCBI Taxonomy" id="1003195"/>
    <lineage>
        <taxon>Bacteria</taxon>
        <taxon>Bacillati</taxon>
        <taxon>Actinomycetota</taxon>
        <taxon>Actinomycetes</taxon>
        <taxon>Kitasatosporales</taxon>
        <taxon>Streptomycetaceae</taxon>
        <taxon>Streptantibioticus</taxon>
    </lineage>
</organism>
<accession>G8WYY8</accession>
<dbReference type="AlphaFoldDB" id="G8WYY8"/>
<evidence type="ECO:0000256" key="1">
    <source>
        <dbReference type="SAM" id="MobiDB-lite"/>
    </source>
</evidence>
<name>G8WYY8_STREN</name>
<protein>
    <submittedName>
        <fullName evidence="2">Uncharacterized protein</fullName>
    </submittedName>
</protein>
<reference evidence="3" key="1">
    <citation type="submission" date="2011-12" db="EMBL/GenBank/DDBJ databases">
        <title>Complete genome sequence of Streptomyces cattleya strain DSM 46488.</title>
        <authorList>
            <person name="Ou H.-Y."/>
            <person name="Li P."/>
            <person name="Zhao C."/>
            <person name="O'Hagan D."/>
            <person name="Deng Z."/>
        </authorList>
    </citation>
    <scope>NUCLEOTIDE SEQUENCE [LARGE SCALE GENOMIC DNA]</scope>
    <source>
        <strain evidence="3">ATCC 35852 / DSM 46488 / JCM 4925 / NBRC 14057 / NRRL 8057</strain>
    </source>
</reference>
<dbReference type="EMBL" id="CP003219">
    <property type="protein sequence ID" value="AEW93174.1"/>
    <property type="molecule type" value="Genomic_DNA"/>
</dbReference>
<evidence type="ECO:0000313" key="3">
    <source>
        <dbReference type="Proteomes" id="UP000007842"/>
    </source>
</evidence>
<proteinExistence type="predicted"/>
<dbReference type="HOGENOM" id="CLU_3104194_0_0_11"/>
<gene>
    <name evidence="2" type="ordered locus">SCATT_08030</name>
</gene>
<dbReference type="KEGG" id="scy:SCATT_08030"/>
<sequence length="51" mass="5440">MAGLEAFCGSLAAFAYPTRRRPGTTYLAVPDDRAPFRRRGAASDGGGWQPP</sequence>
<keyword evidence="3" id="KW-1185">Reference proteome</keyword>
<evidence type="ECO:0000313" key="2">
    <source>
        <dbReference type="EMBL" id="AEW93174.1"/>
    </source>
</evidence>
<dbReference type="Proteomes" id="UP000007842">
    <property type="component" value="Chromosome"/>
</dbReference>